<dbReference type="RefSeq" id="WP_121768720.1">
    <property type="nucleotide sequence ID" value="NZ_RAWM01000001.1"/>
</dbReference>
<evidence type="ECO:0000313" key="4">
    <source>
        <dbReference type="Proteomes" id="UP000282656"/>
    </source>
</evidence>
<keyword evidence="2" id="KW-0812">Transmembrane</keyword>
<feature type="region of interest" description="Disordered" evidence="1">
    <location>
        <begin position="279"/>
        <end position="315"/>
    </location>
</feature>
<organism evidence="3 4">
    <name type="scientific">Corallococcus interemptor</name>
    <dbReference type="NCBI Taxonomy" id="2316720"/>
    <lineage>
        <taxon>Bacteria</taxon>
        <taxon>Pseudomonadati</taxon>
        <taxon>Myxococcota</taxon>
        <taxon>Myxococcia</taxon>
        <taxon>Myxococcales</taxon>
        <taxon>Cystobacterineae</taxon>
        <taxon>Myxococcaceae</taxon>
        <taxon>Corallococcus</taxon>
    </lineage>
</organism>
<protein>
    <submittedName>
        <fullName evidence="3">Uncharacterized protein</fullName>
    </submittedName>
</protein>
<accession>A0A3A8QZS5</accession>
<keyword evidence="4" id="KW-1185">Reference proteome</keyword>
<keyword evidence="2" id="KW-0472">Membrane</keyword>
<dbReference type="EMBL" id="RAWM01000001">
    <property type="protein sequence ID" value="RKH74087.1"/>
    <property type="molecule type" value="Genomic_DNA"/>
</dbReference>
<feature type="transmembrane region" description="Helical" evidence="2">
    <location>
        <begin position="12"/>
        <end position="30"/>
    </location>
</feature>
<proteinExistence type="predicted"/>
<dbReference type="OrthoDB" id="5526253at2"/>
<reference evidence="4" key="1">
    <citation type="submission" date="2018-09" db="EMBL/GenBank/DDBJ databases">
        <authorList>
            <person name="Livingstone P.G."/>
            <person name="Whitworth D.E."/>
        </authorList>
    </citation>
    <scope>NUCLEOTIDE SEQUENCE [LARGE SCALE GENOMIC DNA]</scope>
    <source>
        <strain evidence="4">AB047A</strain>
    </source>
</reference>
<dbReference type="Proteomes" id="UP000282656">
    <property type="component" value="Unassembled WGS sequence"/>
</dbReference>
<evidence type="ECO:0000256" key="2">
    <source>
        <dbReference type="SAM" id="Phobius"/>
    </source>
</evidence>
<evidence type="ECO:0000313" key="3">
    <source>
        <dbReference type="EMBL" id="RKH74087.1"/>
    </source>
</evidence>
<keyword evidence="2" id="KW-1133">Transmembrane helix</keyword>
<gene>
    <name evidence="3" type="ORF">D7X96_00560</name>
</gene>
<feature type="compositionally biased region" description="Basic and acidic residues" evidence="1">
    <location>
        <begin position="294"/>
        <end position="303"/>
    </location>
</feature>
<sequence>MLKLIRYILEGNALEALGILLLVLLVRWVFSLLTESNSSHLPHATSDTLLGAHAPEAPTLAPPEVAEAPSSPVPMLLGLGLLLAVLVMGGILLIGQGGSGSLHIVTHTEDPDRDINLRVDNEPVAPVLHDGQHLVYPIPTGPHEIYLRVSSVGVSRNFRADIQRGDALMLSVHPDMCAVQIDMSTLTYGRPPSSSPTRMDGVHVRTLPVVTRFTNTASPLRIPADAFLSFNELPEQLPPQGTASILTPLPCAQAQDDRSTWTAVRELHVGLKDAAQRVGYTEEDPTRGEVSAMDDSHLLDLHQRQGAALARETPP</sequence>
<name>A0A3A8QZS5_9BACT</name>
<comment type="caution">
    <text evidence="3">The sequence shown here is derived from an EMBL/GenBank/DDBJ whole genome shotgun (WGS) entry which is preliminary data.</text>
</comment>
<feature type="transmembrane region" description="Helical" evidence="2">
    <location>
        <begin position="73"/>
        <end position="94"/>
    </location>
</feature>
<evidence type="ECO:0000256" key="1">
    <source>
        <dbReference type="SAM" id="MobiDB-lite"/>
    </source>
</evidence>
<dbReference type="AlphaFoldDB" id="A0A3A8QZS5"/>